<dbReference type="Pfam" id="PF02518">
    <property type="entry name" value="HATPase_c"/>
    <property type="match status" value="1"/>
</dbReference>
<dbReference type="InterPro" id="IPR004358">
    <property type="entry name" value="Sig_transdc_His_kin-like_C"/>
</dbReference>
<gene>
    <name evidence="10" type="primary">ntrB</name>
    <name evidence="10" type="ORF">JCM17846_07300</name>
</gene>
<evidence type="ECO:0000256" key="1">
    <source>
        <dbReference type="ARBA" id="ARBA00000085"/>
    </source>
</evidence>
<dbReference type="SUPFAM" id="SSF55874">
    <property type="entry name" value="ATPase domain of HSP90 chaperone/DNA topoisomerase II/histidine kinase"/>
    <property type="match status" value="1"/>
</dbReference>
<organism evidence="10 11">
    <name type="scientific">Iodidimonas nitroreducens</name>
    <dbReference type="NCBI Taxonomy" id="1236968"/>
    <lineage>
        <taxon>Bacteria</taxon>
        <taxon>Pseudomonadati</taxon>
        <taxon>Pseudomonadota</taxon>
        <taxon>Alphaproteobacteria</taxon>
        <taxon>Iodidimonadales</taxon>
        <taxon>Iodidimonadaceae</taxon>
        <taxon>Iodidimonas</taxon>
    </lineage>
</organism>
<dbReference type="PANTHER" id="PTHR43065">
    <property type="entry name" value="SENSOR HISTIDINE KINASE"/>
    <property type="match status" value="1"/>
</dbReference>
<dbReference type="PRINTS" id="PR00344">
    <property type="entry name" value="BCTRLSENSOR"/>
</dbReference>
<evidence type="ECO:0000256" key="8">
    <source>
        <dbReference type="ARBA" id="ARBA00023012"/>
    </source>
</evidence>
<evidence type="ECO:0000259" key="9">
    <source>
        <dbReference type="PROSITE" id="PS50109"/>
    </source>
</evidence>
<dbReference type="Gene3D" id="3.30.450.20">
    <property type="entry name" value="PAS domain"/>
    <property type="match status" value="1"/>
</dbReference>
<dbReference type="AlphaFoldDB" id="A0A5A7N4I6"/>
<dbReference type="EMBL" id="BKCN01000002">
    <property type="protein sequence ID" value="GER03048.1"/>
    <property type="molecule type" value="Genomic_DNA"/>
</dbReference>
<dbReference type="Gene3D" id="1.10.287.130">
    <property type="match status" value="1"/>
</dbReference>
<evidence type="ECO:0000256" key="3">
    <source>
        <dbReference type="ARBA" id="ARBA00022553"/>
    </source>
</evidence>
<feature type="domain" description="Histidine kinase" evidence="9">
    <location>
        <begin position="145"/>
        <end position="363"/>
    </location>
</feature>
<proteinExistence type="predicted"/>
<dbReference type="Pfam" id="PF00512">
    <property type="entry name" value="HisKA"/>
    <property type="match status" value="1"/>
</dbReference>
<keyword evidence="5" id="KW-0547">Nucleotide-binding</keyword>
<dbReference type="SMART" id="SM00388">
    <property type="entry name" value="HisKA"/>
    <property type="match status" value="1"/>
</dbReference>
<sequence>MSDLSVSQSCEPDISEKDILNSLPLAALVIRPDNRIALANAAAESLLGLAEAALRKAALDALFGIDNQISPLVERIRAGSGVVVARDLPLSGILKHMMADVQAAQIADHPGFVLLVLEERRLPGVMRRQSTVEGAARSVFGLAGMLAHEIKNPLSGIRGAAQLLEKQSAGRGRAMAILIRDEVDRIKRLVDQLESFTDVRPFTRQALNIHTVLNHVRAVAKSGFASHVQIVESYDPSLPPVLGDRDRLVQLFLNLVKNAAEAVPASGGVIRIGTAFRHGLRMAAPDGAPVDLPVEITISDNGPGIRADLADHIFEPFVTGREGGSGLGLAMVAKLVAELGGLVEVECPDQGGTHFILLFRAANDAGGEG</sequence>
<dbReference type="InterPro" id="IPR005467">
    <property type="entry name" value="His_kinase_dom"/>
</dbReference>
<dbReference type="EC" id="2.7.13.3" evidence="2"/>
<keyword evidence="3" id="KW-0597">Phosphoprotein</keyword>
<comment type="catalytic activity">
    <reaction evidence="1">
        <text>ATP + protein L-histidine = ADP + protein N-phospho-L-histidine.</text>
        <dbReference type="EC" id="2.7.13.3"/>
    </reaction>
</comment>
<evidence type="ECO:0000313" key="10">
    <source>
        <dbReference type="EMBL" id="GER03048.1"/>
    </source>
</evidence>
<dbReference type="SMART" id="SM00387">
    <property type="entry name" value="HATPase_c"/>
    <property type="match status" value="1"/>
</dbReference>
<dbReference type="Gene3D" id="3.30.565.10">
    <property type="entry name" value="Histidine kinase-like ATPase, C-terminal domain"/>
    <property type="match status" value="1"/>
</dbReference>
<dbReference type="CDD" id="cd00082">
    <property type="entry name" value="HisKA"/>
    <property type="match status" value="1"/>
</dbReference>
<evidence type="ECO:0000256" key="7">
    <source>
        <dbReference type="ARBA" id="ARBA00022840"/>
    </source>
</evidence>
<keyword evidence="11" id="KW-1185">Reference proteome</keyword>
<reference evidence="10 11" key="1">
    <citation type="submission" date="2019-09" db="EMBL/GenBank/DDBJ databases">
        <title>NBRP : Genome information of microbial organism related human and environment.</title>
        <authorList>
            <person name="Hattori M."/>
            <person name="Oshima K."/>
            <person name="Inaba H."/>
            <person name="Suda W."/>
            <person name="Sakamoto M."/>
            <person name="Iino T."/>
            <person name="Kitahara M."/>
            <person name="Oshida Y."/>
            <person name="Iida T."/>
            <person name="Kudo T."/>
            <person name="Itoh T."/>
            <person name="Ohkuma M."/>
        </authorList>
    </citation>
    <scope>NUCLEOTIDE SEQUENCE [LARGE SCALE GENOMIC DNA]</scope>
    <source>
        <strain evidence="10 11">Q-1</strain>
    </source>
</reference>
<dbReference type="InterPro" id="IPR003661">
    <property type="entry name" value="HisK_dim/P_dom"/>
</dbReference>
<evidence type="ECO:0000256" key="4">
    <source>
        <dbReference type="ARBA" id="ARBA00022679"/>
    </source>
</evidence>
<name>A0A5A7N4I6_9PROT</name>
<keyword evidence="4" id="KW-0808">Transferase</keyword>
<protein>
    <recommendedName>
        <fullName evidence="2">histidine kinase</fullName>
        <ecNumber evidence="2">2.7.13.3</ecNumber>
    </recommendedName>
</protein>
<dbReference type="InterPro" id="IPR003594">
    <property type="entry name" value="HATPase_dom"/>
</dbReference>
<dbReference type="GO" id="GO:0000155">
    <property type="term" value="F:phosphorelay sensor kinase activity"/>
    <property type="evidence" value="ECO:0007669"/>
    <property type="project" value="InterPro"/>
</dbReference>
<comment type="caution">
    <text evidence="10">The sequence shown here is derived from an EMBL/GenBank/DDBJ whole genome shotgun (WGS) entry which is preliminary data.</text>
</comment>
<keyword evidence="8" id="KW-0902">Two-component regulatory system</keyword>
<dbReference type="RefSeq" id="WP_042084614.1">
    <property type="nucleotide sequence ID" value="NZ_BKCN01000002.1"/>
</dbReference>
<keyword evidence="7" id="KW-0067">ATP-binding</keyword>
<accession>A0A5A7N4I6</accession>
<dbReference type="InterPro" id="IPR036097">
    <property type="entry name" value="HisK_dim/P_sf"/>
</dbReference>
<dbReference type="SUPFAM" id="SSF47384">
    <property type="entry name" value="Homodimeric domain of signal transducing histidine kinase"/>
    <property type="match status" value="1"/>
</dbReference>
<keyword evidence="6 10" id="KW-0418">Kinase</keyword>
<dbReference type="Proteomes" id="UP000324996">
    <property type="component" value="Unassembled WGS sequence"/>
</dbReference>
<dbReference type="PANTHER" id="PTHR43065:SF10">
    <property type="entry name" value="PEROXIDE STRESS-ACTIVATED HISTIDINE KINASE MAK3"/>
    <property type="match status" value="1"/>
</dbReference>
<evidence type="ECO:0000256" key="2">
    <source>
        <dbReference type="ARBA" id="ARBA00012438"/>
    </source>
</evidence>
<evidence type="ECO:0000313" key="11">
    <source>
        <dbReference type="Proteomes" id="UP000324996"/>
    </source>
</evidence>
<dbReference type="PROSITE" id="PS50109">
    <property type="entry name" value="HIS_KIN"/>
    <property type="match status" value="1"/>
</dbReference>
<evidence type="ECO:0000256" key="5">
    <source>
        <dbReference type="ARBA" id="ARBA00022741"/>
    </source>
</evidence>
<evidence type="ECO:0000256" key="6">
    <source>
        <dbReference type="ARBA" id="ARBA00022777"/>
    </source>
</evidence>
<dbReference type="InterPro" id="IPR036890">
    <property type="entry name" value="HATPase_C_sf"/>
</dbReference>
<dbReference type="GO" id="GO:0005524">
    <property type="term" value="F:ATP binding"/>
    <property type="evidence" value="ECO:0007669"/>
    <property type="project" value="UniProtKB-KW"/>
</dbReference>